<dbReference type="GO" id="GO:0008757">
    <property type="term" value="F:S-adenosylmethionine-dependent methyltransferase activity"/>
    <property type="evidence" value="ECO:0007669"/>
    <property type="project" value="InterPro"/>
</dbReference>
<dbReference type="SUPFAM" id="SSF53335">
    <property type="entry name" value="S-adenosyl-L-methionine-dependent methyltransferases"/>
    <property type="match status" value="1"/>
</dbReference>
<feature type="domain" description="Methyltransferase type 11" evidence="1">
    <location>
        <begin position="56"/>
        <end position="142"/>
    </location>
</feature>
<comment type="caution">
    <text evidence="2">The sequence shown here is derived from an EMBL/GenBank/DDBJ whole genome shotgun (WGS) entry which is preliminary data.</text>
</comment>
<keyword evidence="3" id="KW-1185">Reference proteome</keyword>
<evidence type="ECO:0000259" key="1">
    <source>
        <dbReference type="Pfam" id="PF08241"/>
    </source>
</evidence>
<proteinExistence type="predicted"/>
<dbReference type="EMBL" id="MIEK01000006">
    <property type="protein sequence ID" value="OEH83505.1"/>
    <property type="molecule type" value="Genomic_DNA"/>
</dbReference>
<dbReference type="Pfam" id="PF08241">
    <property type="entry name" value="Methyltransf_11"/>
    <property type="match status" value="1"/>
</dbReference>
<dbReference type="InterPro" id="IPR052939">
    <property type="entry name" value="23S_rRNA_MeTrnsfrase_RlmA"/>
</dbReference>
<dbReference type="CDD" id="cd02440">
    <property type="entry name" value="AdoMet_MTases"/>
    <property type="match status" value="1"/>
</dbReference>
<dbReference type="PANTHER" id="PTHR43460:SF1">
    <property type="entry name" value="METHYLTRANSFERASE TYPE 11 DOMAIN-CONTAINING PROTEIN"/>
    <property type="match status" value="1"/>
</dbReference>
<dbReference type="OrthoDB" id="9795864at2"/>
<reference evidence="2 3" key="1">
    <citation type="submission" date="2016-09" db="EMBL/GenBank/DDBJ databases">
        <authorList>
            <person name="Capua I."/>
            <person name="De Benedictis P."/>
            <person name="Joannis T."/>
            <person name="Lombin L.H."/>
            <person name="Cattoli G."/>
        </authorList>
    </citation>
    <scope>NUCLEOTIDE SEQUENCE [LARGE SCALE GENOMIC DNA]</scope>
    <source>
        <strain evidence="2 3">LMG 25899</strain>
    </source>
</reference>
<gene>
    <name evidence="2" type="ORF">BCR26_09375</name>
</gene>
<evidence type="ECO:0000313" key="3">
    <source>
        <dbReference type="Proteomes" id="UP000095256"/>
    </source>
</evidence>
<sequence>MDKEKLKQAWLKSEEKQRAFIGWDFSYLKNKYMQEETPWNYQNIVKCYLNPHMNLLDIGTGGGELLKSFGHPYHKTSVTEGWDKNYQLLLKTLKPKGIDVQFVTENDYLNFPDNHFDIIVNSHASFSVNEVARVLKKDGWFISQQVGDLNGLTLSSKLIPHFNKEPFDFHLSSVLSELKMNHFTILYANEDYPAQKFFDMDGLIYYMRTISWEFPEFSVKNNFSELLYLYEELRNKGFIYNQQHRFIFVAQLKN</sequence>
<dbReference type="GO" id="GO:0032259">
    <property type="term" value="P:methylation"/>
    <property type="evidence" value="ECO:0007669"/>
    <property type="project" value="UniProtKB-KW"/>
</dbReference>
<dbReference type="STRING" id="762845.BCR26_09375"/>
<accession>A0A1E5L094</accession>
<dbReference type="PANTHER" id="PTHR43460">
    <property type="entry name" value="METHYLTRANSFERASE"/>
    <property type="match status" value="1"/>
</dbReference>
<keyword evidence="2" id="KW-0808">Transferase</keyword>
<evidence type="ECO:0000313" key="2">
    <source>
        <dbReference type="EMBL" id="OEH83505.1"/>
    </source>
</evidence>
<keyword evidence="2" id="KW-0489">Methyltransferase</keyword>
<dbReference type="InterPro" id="IPR029063">
    <property type="entry name" value="SAM-dependent_MTases_sf"/>
</dbReference>
<protein>
    <submittedName>
        <fullName evidence="2">Methyltransferase</fullName>
    </submittedName>
</protein>
<dbReference type="Proteomes" id="UP000095256">
    <property type="component" value="Unassembled WGS sequence"/>
</dbReference>
<dbReference type="RefSeq" id="WP_069697553.1">
    <property type="nucleotide sequence ID" value="NZ_JAGGMA010000016.1"/>
</dbReference>
<organism evidence="2 3">
    <name type="scientific">Enterococcus rivorum</name>
    <dbReference type="NCBI Taxonomy" id="762845"/>
    <lineage>
        <taxon>Bacteria</taxon>
        <taxon>Bacillati</taxon>
        <taxon>Bacillota</taxon>
        <taxon>Bacilli</taxon>
        <taxon>Lactobacillales</taxon>
        <taxon>Enterococcaceae</taxon>
        <taxon>Enterococcus</taxon>
    </lineage>
</organism>
<name>A0A1E5L094_9ENTE</name>
<dbReference type="Gene3D" id="3.40.50.150">
    <property type="entry name" value="Vaccinia Virus protein VP39"/>
    <property type="match status" value="1"/>
</dbReference>
<dbReference type="AlphaFoldDB" id="A0A1E5L094"/>
<dbReference type="InterPro" id="IPR013216">
    <property type="entry name" value="Methyltransf_11"/>
</dbReference>